<organism evidence="2 3">
    <name type="scientific">Papaver nudicaule</name>
    <name type="common">Iceland poppy</name>
    <dbReference type="NCBI Taxonomy" id="74823"/>
    <lineage>
        <taxon>Eukaryota</taxon>
        <taxon>Viridiplantae</taxon>
        <taxon>Streptophyta</taxon>
        <taxon>Embryophyta</taxon>
        <taxon>Tracheophyta</taxon>
        <taxon>Spermatophyta</taxon>
        <taxon>Magnoliopsida</taxon>
        <taxon>Ranunculales</taxon>
        <taxon>Papaveraceae</taxon>
        <taxon>Papaveroideae</taxon>
        <taxon>Papaver</taxon>
    </lineage>
</organism>
<keyword evidence="1" id="KW-0732">Signal</keyword>
<name>A0AA41UZ52_PAPNU</name>
<evidence type="ECO:0000313" key="2">
    <source>
        <dbReference type="EMBL" id="MCL7024861.1"/>
    </source>
</evidence>
<reference evidence="2" key="1">
    <citation type="submission" date="2022-03" db="EMBL/GenBank/DDBJ databases">
        <title>A functionally conserved STORR gene fusion in Papaver species that diverged 16.8 million years ago.</title>
        <authorList>
            <person name="Catania T."/>
        </authorList>
    </citation>
    <scope>NUCLEOTIDE SEQUENCE</scope>
    <source>
        <strain evidence="2">S-191538</strain>
    </source>
</reference>
<comment type="caution">
    <text evidence="2">The sequence shown here is derived from an EMBL/GenBank/DDBJ whole genome shotgun (WGS) entry which is preliminary data.</text>
</comment>
<accession>A0AA41UZ52</accession>
<proteinExistence type="predicted"/>
<gene>
    <name evidence="2" type="ORF">MKW94_007871</name>
</gene>
<dbReference type="AlphaFoldDB" id="A0AA41UZ52"/>
<feature type="signal peptide" evidence="1">
    <location>
        <begin position="1"/>
        <end position="24"/>
    </location>
</feature>
<evidence type="ECO:0000313" key="3">
    <source>
        <dbReference type="Proteomes" id="UP001177140"/>
    </source>
</evidence>
<protein>
    <submittedName>
        <fullName evidence="2">Uncharacterized protein</fullName>
    </submittedName>
</protein>
<keyword evidence="3" id="KW-1185">Reference proteome</keyword>
<dbReference type="EMBL" id="JAJJMA010038896">
    <property type="protein sequence ID" value="MCL7024861.1"/>
    <property type="molecule type" value="Genomic_DNA"/>
</dbReference>
<dbReference type="Proteomes" id="UP001177140">
    <property type="component" value="Unassembled WGS sequence"/>
</dbReference>
<evidence type="ECO:0000256" key="1">
    <source>
        <dbReference type="SAM" id="SignalP"/>
    </source>
</evidence>
<sequence>MSNFTFSKMVVALALCSLLLGGFSVEAGGRINDNCWWLGECQSNEECNGACTTRGWSRGLCKNRIFPSSETNRDYHPTIGDCCCLR</sequence>
<feature type="chain" id="PRO_5041399072" evidence="1">
    <location>
        <begin position="25"/>
        <end position="86"/>
    </location>
</feature>